<evidence type="ECO:0000256" key="10">
    <source>
        <dbReference type="ARBA" id="ARBA00022777"/>
    </source>
</evidence>
<dbReference type="PANTHER" id="PTHR23115">
    <property type="entry name" value="TRANSLATION FACTOR"/>
    <property type="match status" value="1"/>
</dbReference>
<dbReference type="EC" id="2.7.7.4" evidence="16"/>
<evidence type="ECO:0000256" key="3">
    <source>
        <dbReference type="ARBA" id="ARBA00005438"/>
    </source>
</evidence>
<evidence type="ECO:0000256" key="2">
    <source>
        <dbReference type="ARBA" id="ARBA00002357"/>
    </source>
</evidence>
<keyword evidence="7 16" id="KW-0808">Transferase</keyword>
<keyword evidence="13" id="KW-0511">Multifunctional enzyme</keyword>
<dbReference type="EC" id="2.7.1.25" evidence="17"/>
<feature type="binding site" evidence="16">
    <location>
        <begin position="34"/>
        <end position="41"/>
    </location>
    <ligand>
        <name>GTP</name>
        <dbReference type="ChEBI" id="CHEBI:37565"/>
    </ligand>
</feature>
<evidence type="ECO:0000256" key="9">
    <source>
        <dbReference type="ARBA" id="ARBA00022741"/>
    </source>
</evidence>
<evidence type="ECO:0000256" key="1">
    <source>
        <dbReference type="ARBA" id="ARBA00001823"/>
    </source>
</evidence>
<dbReference type="InterPro" id="IPR011779">
    <property type="entry name" value="SO4_adenylTrfase_lsu"/>
</dbReference>
<keyword evidence="20" id="KW-1185">Reference proteome</keyword>
<dbReference type="Pfam" id="PF01583">
    <property type="entry name" value="APS_kinase"/>
    <property type="match status" value="1"/>
</dbReference>
<evidence type="ECO:0000256" key="15">
    <source>
        <dbReference type="ARBA" id="ARBA00049370"/>
    </source>
</evidence>
<comment type="subunit">
    <text evidence="5">Sulfate-activating enzymes, NodP and NodQ, may be physically associated.</text>
</comment>
<organism evidence="19 20">
    <name type="scientific">Sphingomonas suaedae</name>
    <dbReference type="NCBI Taxonomy" id="2599297"/>
    <lineage>
        <taxon>Bacteria</taxon>
        <taxon>Pseudomonadati</taxon>
        <taxon>Pseudomonadota</taxon>
        <taxon>Alphaproteobacteria</taxon>
        <taxon>Sphingomonadales</taxon>
        <taxon>Sphingomonadaceae</taxon>
        <taxon>Sphingomonas</taxon>
    </lineage>
</organism>
<dbReference type="EMBL" id="CP042239">
    <property type="protein sequence ID" value="QDX27477.1"/>
    <property type="molecule type" value="Genomic_DNA"/>
</dbReference>
<feature type="domain" description="Tr-type G" evidence="18">
    <location>
        <begin position="25"/>
        <end position="243"/>
    </location>
</feature>
<evidence type="ECO:0000256" key="13">
    <source>
        <dbReference type="ARBA" id="ARBA00023268"/>
    </source>
</evidence>
<dbReference type="PROSITE" id="PS51722">
    <property type="entry name" value="G_TR_2"/>
    <property type="match status" value="1"/>
</dbReference>
<comment type="similarity">
    <text evidence="3">In the C-terminal section; belongs to the APS kinase family.</text>
</comment>
<dbReference type="InterPro" id="IPR044138">
    <property type="entry name" value="CysN_II"/>
</dbReference>
<dbReference type="RefSeq" id="WP_145848952.1">
    <property type="nucleotide sequence ID" value="NZ_CP042239.1"/>
</dbReference>
<comment type="catalytic activity">
    <reaction evidence="15 16">
        <text>sulfate + ATP + H(+) = adenosine 5'-phosphosulfate + diphosphate</text>
        <dbReference type="Rhea" id="RHEA:18133"/>
        <dbReference type="ChEBI" id="CHEBI:15378"/>
        <dbReference type="ChEBI" id="CHEBI:16189"/>
        <dbReference type="ChEBI" id="CHEBI:30616"/>
        <dbReference type="ChEBI" id="CHEBI:33019"/>
        <dbReference type="ChEBI" id="CHEBI:58243"/>
        <dbReference type="EC" id="2.7.7.4"/>
    </reaction>
</comment>
<dbReference type="InterPro" id="IPR005225">
    <property type="entry name" value="Small_GTP-bd"/>
</dbReference>
<keyword evidence="12 16" id="KW-0342">GTP-binding</keyword>
<evidence type="ECO:0000256" key="11">
    <source>
        <dbReference type="ARBA" id="ARBA00022840"/>
    </source>
</evidence>
<evidence type="ECO:0000259" key="18">
    <source>
        <dbReference type="PROSITE" id="PS51722"/>
    </source>
</evidence>
<protein>
    <recommendedName>
        <fullName evidence="16 17">Multifunctional fusion protein</fullName>
    </recommendedName>
    <domain>
        <recommendedName>
            <fullName evidence="16">Sulfate adenylyltransferase subunit 1</fullName>
            <ecNumber evidence="16">2.7.7.4</ecNumber>
        </recommendedName>
        <alternativeName>
            <fullName evidence="16">ATP-sulfurylase large subunit</fullName>
        </alternativeName>
        <alternativeName>
            <fullName evidence="16">Sulfate adenylate transferase</fullName>
            <shortName evidence="16">SAT</shortName>
        </alternativeName>
    </domain>
    <domain>
        <recommendedName>
            <fullName evidence="17">Adenylyl-sulfate kinase</fullName>
            <ecNumber evidence="17">2.7.1.25</ecNumber>
        </recommendedName>
        <alternativeName>
            <fullName evidence="17">APS kinase</fullName>
        </alternativeName>
        <alternativeName>
            <fullName evidence="17">ATP adenosine-5'-phosphosulfate 3'-phosphotransferase</fullName>
        </alternativeName>
        <alternativeName>
            <fullName evidence="17">Adenosine-5'-phosphosulfate kinase</fullName>
        </alternativeName>
    </domain>
</protein>
<comment type="function">
    <text evidence="14">Proposed to provide activated sulfate for transfer to Nod factor. ATP sulfurylase may be the GTPase, regulating ATP sulfurylase activity.</text>
</comment>
<dbReference type="InterPro" id="IPR054696">
    <property type="entry name" value="GTP-eEF1A_C"/>
</dbReference>
<dbReference type="CDD" id="cd04095">
    <property type="entry name" value="CysN_NoDQ_III"/>
    <property type="match status" value="1"/>
</dbReference>
<comment type="catalytic activity">
    <reaction evidence="1 17">
        <text>adenosine 5'-phosphosulfate + ATP = 3'-phosphoadenylyl sulfate + ADP + H(+)</text>
        <dbReference type="Rhea" id="RHEA:24152"/>
        <dbReference type="ChEBI" id="CHEBI:15378"/>
        <dbReference type="ChEBI" id="CHEBI:30616"/>
        <dbReference type="ChEBI" id="CHEBI:58243"/>
        <dbReference type="ChEBI" id="CHEBI:58339"/>
        <dbReference type="ChEBI" id="CHEBI:456216"/>
        <dbReference type="EC" id="2.7.1.25"/>
    </reaction>
</comment>
<dbReference type="InterPro" id="IPR031157">
    <property type="entry name" value="G_TR_CS"/>
</dbReference>
<gene>
    <name evidence="16 19" type="primary">cysN</name>
    <name evidence="17" type="synonym">cysC</name>
    <name evidence="19" type="ORF">FPZ54_16685</name>
</gene>
<evidence type="ECO:0000256" key="17">
    <source>
        <dbReference type="HAMAP-Rule" id="MF_00065"/>
    </source>
</evidence>
<dbReference type="GO" id="GO:0004020">
    <property type="term" value="F:adenylylsulfate kinase activity"/>
    <property type="evidence" value="ECO:0007669"/>
    <property type="project" value="UniProtKB-UniRule"/>
</dbReference>
<dbReference type="AlphaFoldDB" id="A0A518RJ38"/>
<evidence type="ECO:0000256" key="14">
    <source>
        <dbReference type="ARBA" id="ARBA00024872"/>
    </source>
</evidence>
<comment type="pathway">
    <text evidence="16">Sulfur metabolism; hydrogen sulfide biosynthesis; sulfite from sulfate: step 1/3.</text>
</comment>
<evidence type="ECO:0000313" key="20">
    <source>
        <dbReference type="Proteomes" id="UP000318055"/>
    </source>
</evidence>
<dbReference type="GO" id="GO:0004781">
    <property type="term" value="F:sulfate adenylyltransferase (ATP) activity"/>
    <property type="evidence" value="ECO:0007669"/>
    <property type="project" value="UniProtKB-UniRule"/>
</dbReference>
<dbReference type="InterPro" id="IPR044139">
    <property type="entry name" value="CysN_NoDQ_III"/>
</dbReference>
<evidence type="ECO:0000256" key="16">
    <source>
        <dbReference type="HAMAP-Rule" id="MF_00062"/>
    </source>
</evidence>
<keyword evidence="11 16" id="KW-0067">ATP-binding</keyword>
<evidence type="ECO:0000256" key="8">
    <source>
        <dbReference type="ARBA" id="ARBA00022695"/>
    </source>
</evidence>
<dbReference type="Pfam" id="PF00009">
    <property type="entry name" value="GTP_EFTU"/>
    <property type="match status" value="1"/>
</dbReference>
<dbReference type="InterPro" id="IPR050100">
    <property type="entry name" value="TRAFAC_GTPase_members"/>
</dbReference>
<dbReference type="CDD" id="cd03695">
    <property type="entry name" value="CysN_NodQ_II"/>
    <property type="match status" value="1"/>
</dbReference>
<evidence type="ECO:0000256" key="6">
    <source>
        <dbReference type="ARBA" id="ARBA00022458"/>
    </source>
</evidence>
<evidence type="ECO:0000256" key="7">
    <source>
        <dbReference type="ARBA" id="ARBA00022679"/>
    </source>
</evidence>
<keyword evidence="10 17" id="KW-0418">Kinase</keyword>
<dbReference type="InterPro" id="IPR059117">
    <property type="entry name" value="APS_kinase_dom"/>
</dbReference>
<evidence type="ECO:0000256" key="5">
    <source>
        <dbReference type="ARBA" id="ARBA00011760"/>
    </source>
</evidence>
<dbReference type="InterPro" id="IPR002891">
    <property type="entry name" value="APS"/>
</dbReference>
<dbReference type="SUPFAM" id="SSF50447">
    <property type="entry name" value="Translation proteins"/>
    <property type="match status" value="1"/>
</dbReference>
<dbReference type="NCBIfam" id="NF003013">
    <property type="entry name" value="PRK03846.1"/>
    <property type="match status" value="1"/>
</dbReference>
<dbReference type="NCBIfam" id="NF004035">
    <property type="entry name" value="PRK05506.1"/>
    <property type="match status" value="1"/>
</dbReference>
<keyword evidence="8 16" id="KW-0548">Nucleotidyltransferase</keyword>
<comment type="subunit">
    <text evidence="16">Heterodimer composed of CysD, the smaller subunit, and CysN.</text>
</comment>
<accession>A0A518RJ38</accession>
<dbReference type="SUPFAM" id="SSF52540">
    <property type="entry name" value="P-loop containing nucleoside triphosphate hydrolases"/>
    <property type="match status" value="2"/>
</dbReference>
<proteinExistence type="inferred from homology"/>
<dbReference type="CDD" id="cd02027">
    <property type="entry name" value="APSK"/>
    <property type="match status" value="1"/>
</dbReference>
<feature type="binding site" evidence="17">
    <location>
        <begin position="470"/>
        <end position="477"/>
    </location>
    <ligand>
        <name>ATP</name>
        <dbReference type="ChEBI" id="CHEBI:30616"/>
    </ligand>
</feature>
<dbReference type="NCBIfam" id="NF003478">
    <property type="entry name" value="PRK05124.1"/>
    <property type="match status" value="1"/>
</dbReference>
<comment type="similarity">
    <text evidence="16">Belongs to the TRAFAC class translation factor GTPase superfamily. Classic translation factor GTPase family. CysN/NodQ subfamily.</text>
</comment>
<keyword evidence="9 16" id="KW-0547">Nucleotide-binding</keyword>
<evidence type="ECO:0000256" key="4">
    <source>
        <dbReference type="ARBA" id="ARBA00007237"/>
    </source>
</evidence>
<keyword evidence="6" id="KW-0536">Nodulation</keyword>
<dbReference type="FunFam" id="3.40.50.300:FF:000119">
    <property type="entry name" value="Sulfate adenylyltransferase subunit 1"/>
    <property type="match status" value="1"/>
</dbReference>
<dbReference type="Pfam" id="PF22594">
    <property type="entry name" value="GTP-eEF1A_C"/>
    <property type="match status" value="1"/>
</dbReference>
<dbReference type="FunFam" id="3.40.50.300:FF:000212">
    <property type="entry name" value="Adenylyl-sulfate kinase"/>
    <property type="match status" value="1"/>
</dbReference>
<feature type="active site" description="Phosphoserine intermediate" evidence="17">
    <location>
        <position position="544"/>
    </location>
</feature>
<evidence type="ECO:0000313" key="19">
    <source>
        <dbReference type="EMBL" id="QDX27477.1"/>
    </source>
</evidence>
<reference evidence="19 20" key="1">
    <citation type="submission" date="2019-07" db="EMBL/GenBank/DDBJ databases">
        <title>Sphingomonas alkalisoli sp. nov., isolated from rhizosphere soil of Suaedae salsa.</title>
        <authorList>
            <person name="Zhang H."/>
            <person name="Xu L."/>
            <person name="Zhang J.-X."/>
            <person name="Sun J.-Q."/>
        </authorList>
    </citation>
    <scope>NUCLEOTIDE SEQUENCE [LARGE SCALE GENOMIC DNA]</scope>
    <source>
        <strain evidence="19 20">XS-10</strain>
    </source>
</reference>
<dbReference type="InterPro" id="IPR000795">
    <property type="entry name" value="T_Tr_GTP-bd_dom"/>
</dbReference>
<comment type="similarity">
    <text evidence="17">Belongs to the APS kinase family.</text>
</comment>
<dbReference type="GO" id="GO:0000103">
    <property type="term" value="P:sulfate assimilation"/>
    <property type="evidence" value="ECO:0007669"/>
    <property type="project" value="UniProtKB-UniRule"/>
</dbReference>
<sequence>MTSSYRPDALIASDISAYLEQHQSKSLLRFITCGSVDDGKSTLIGRLLYDSKMIFEDQLAALEADSKRVGTQGGEIDFALLVDGLAAEREQGITIDVAYRFFATEKRKFIVADTPGHEQYTRNMVTGASTADLAVILIDARKGVLTQTRRHSFLAHLIGIRHIVLAVNKMDLVGYDRATFDAIVADYRTFAQGIGIADFTAIPISGFKGDNITAPSDNTPWYTGPALIDHIERVPVGDDDAPRPFRMPVQWVNRPNLDFRGFAGTIASGSVKPGDAVRILPSGRTSTVARIVTHGGDLAGAGRDQSVTLTLADEVDCSRGDVIAAADAPPQVADQFQATIVWMDQEDLLPGRAYWLKLGTQTVSATVQPPRHIICVNTMAELSAKTLSLNDIGVAEVYTDRGVVFEPYPENRDLGGFILIDKLTNATVAAGMFNFALRRAQNVHWQAVEITREAHAAQKRQHPRLLWFTGLSGSGKSTIANLVEKKLHALGKHSFLLDGDNVRHGLNKDLGFSDADRIENIRRVGEVAKLMCDAGLIVLTAFISPFRAERDLVRKMLPEGEFFEIFIDTPLEEAERRDVKGLYKKARSGEIENFTGISSPYEPPQNPEIHIDTRQMTAEDAAELIIEHILGIWSPVL</sequence>
<comment type="pathway">
    <text evidence="17">Sulfur metabolism; hydrogen sulfide biosynthesis; sulfite from sulfate: step 2/3.</text>
</comment>
<dbReference type="HAMAP" id="MF_00065">
    <property type="entry name" value="Adenylyl_sulf_kinase"/>
    <property type="match status" value="1"/>
</dbReference>
<comment type="function">
    <text evidence="16">With CysD forms the ATP sulfurylase (ATPS) that catalyzes the adenylation of sulfate producing adenosine 5'-phosphosulfate (APS) and diphosphate, the first enzymatic step in sulfur assimilation pathway. APS synthesis involves the formation of a high-energy phosphoric-sulfuric acid anhydride bond driven by GTP hydrolysis by CysN coupled to ATP hydrolysis by CysD.</text>
</comment>
<dbReference type="InterPro" id="IPR027417">
    <property type="entry name" value="P-loop_NTPase"/>
</dbReference>
<keyword evidence="17" id="KW-0597">Phosphoprotein</keyword>
<feature type="binding site" evidence="16">
    <location>
        <begin position="113"/>
        <end position="117"/>
    </location>
    <ligand>
        <name>GTP</name>
        <dbReference type="ChEBI" id="CHEBI:37565"/>
    </ligand>
</feature>
<dbReference type="UniPathway" id="UPA00140">
    <property type="reaction ID" value="UER00204"/>
</dbReference>
<name>A0A518RJ38_9SPHN</name>
<dbReference type="HAMAP" id="MF_00062">
    <property type="entry name" value="Sulf_adenylyltr_sub1"/>
    <property type="match status" value="1"/>
</dbReference>
<dbReference type="SUPFAM" id="SSF50465">
    <property type="entry name" value="EF-Tu/eEF-1alpha/eIF2-gamma C-terminal domain"/>
    <property type="match status" value="1"/>
</dbReference>
<dbReference type="Proteomes" id="UP000318055">
    <property type="component" value="Chromosome"/>
</dbReference>
<dbReference type="InterPro" id="IPR009000">
    <property type="entry name" value="Transl_B-barrel_sf"/>
</dbReference>
<dbReference type="NCBIfam" id="TIGR02034">
    <property type="entry name" value="CysN"/>
    <property type="match status" value="1"/>
</dbReference>
<feature type="binding site" evidence="16">
    <location>
        <begin position="168"/>
        <end position="171"/>
    </location>
    <ligand>
        <name>GTP</name>
        <dbReference type="ChEBI" id="CHEBI:37565"/>
    </ligand>
</feature>
<dbReference type="GO" id="GO:0005525">
    <property type="term" value="F:GTP binding"/>
    <property type="evidence" value="ECO:0007669"/>
    <property type="project" value="UniProtKB-UniRule"/>
</dbReference>
<dbReference type="GO" id="GO:0005524">
    <property type="term" value="F:ATP binding"/>
    <property type="evidence" value="ECO:0007669"/>
    <property type="project" value="UniProtKB-UniRule"/>
</dbReference>
<dbReference type="PRINTS" id="PR00315">
    <property type="entry name" value="ELONGATNFCT"/>
</dbReference>
<dbReference type="Gene3D" id="3.40.50.300">
    <property type="entry name" value="P-loop containing nucleotide triphosphate hydrolases"/>
    <property type="match status" value="2"/>
</dbReference>
<dbReference type="Gene3D" id="2.40.30.10">
    <property type="entry name" value="Translation factors"/>
    <property type="match status" value="2"/>
</dbReference>
<comment type="function">
    <text evidence="17">Catalyzes the synthesis of activated sulfate.</text>
</comment>
<dbReference type="GO" id="GO:0070814">
    <property type="term" value="P:hydrogen sulfide biosynthetic process"/>
    <property type="evidence" value="ECO:0007669"/>
    <property type="project" value="UniProtKB-UniRule"/>
</dbReference>
<evidence type="ECO:0000256" key="12">
    <source>
        <dbReference type="ARBA" id="ARBA00023134"/>
    </source>
</evidence>
<dbReference type="OrthoDB" id="9804504at2"/>
<dbReference type="PROSITE" id="PS00301">
    <property type="entry name" value="G_TR_1"/>
    <property type="match status" value="1"/>
</dbReference>
<dbReference type="GO" id="GO:0003924">
    <property type="term" value="F:GTPase activity"/>
    <property type="evidence" value="ECO:0007669"/>
    <property type="project" value="InterPro"/>
</dbReference>
<comment type="similarity">
    <text evidence="4">In the N-terminal section; belongs to the TRAFAC class translation factor GTPase superfamily. Classic translation factor GTPase family. CysN/NodQ subfamily.</text>
</comment>
<dbReference type="NCBIfam" id="TIGR00455">
    <property type="entry name" value="apsK"/>
    <property type="match status" value="1"/>
</dbReference>
<dbReference type="KEGG" id="ssua:FPZ54_16685"/>
<dbReference type="InterPro" id="IPR041757">
    <property type="entry name" value="CysN_GTP-bd"/>
</dbReference>
<dbReference type="InterPro" id="IPR009001">
    <property type="entry name" value="Transl_elong_EF1A/Init_IF2_C"/>
</dbReference>
<comment type="function">
    <text evidence="2">APS kinase catalyzes the synthesis of activated sulfate.</text>
</comment>
<dbReference type="CDD" id="cd04166">
    <property type="entry name" value="CysN_ATPS"/>
    <property type="match status" value="1"/>
</dbReference>
<dbReference type="NCBIfam" id="TIGR00231">
    <property type="entry name" value="small_GTP"/>
    <property type="match status" value="1"/>
</dbReference>